<dbReference type="RefSeq" id="WP_268253256.1">
    <property type="nucleotide sequence ID" value="NZ_BMVX01000004.1"/>
</dbReference>
<dbReference type="Proteomes" id="UP000634660">
    <property type="component" value="Unassembled WGS sequence"/>
</dbReference>
<name>A0A918QL40_9ACTN</name>
<reference evidence="1" key="1">
    <citation type="journal article" date="2014" name="Int. J. Syst. Evol. Microbiol.">
        <title>Complete genome sequence of Corynebacterium casei LMG S-19264T (=DSM 44701T), isolated from a smear-ripened cheese.</title>
        <authorList>
            <consortium name="US DOE Joint Genome Institute (JGI-PGF)"/>
            <person name="Walter F."/>
            <person name="Albersmeier A."/>
            <person name="Kalinowski J."/>
            <person name="Ruckert C."/>
        </authorList>
    </citation>
    <scope>NUCLEOTIDE SEQUENCE</scope>
    <source>
        <strain evidence="1">JCM 4834</strain>
    </source>
</reference>
<evidence type="ECO:0000313" key="1">
    <source>
        <dbReference type="EMBL" id="GGZ56626.1"/>
    </source>
</evidence>
<protein>
    <submittedName>
        <fullName evidence="1">Uncharacterized protein</fullName>
    </submittedName>
</protein>
<dbReference type="EMBL" id="BMVX01000004">
    <property type="protein sequence ID" value="GGZ56626.1"/>
    <property type="molecule type" value="Genomic_DNA"/>
</dbReference>
<proteinExistence type="predicted"/>
<sequence length="44" mass="4319">MRVRRITAGLFALLAAAVLVGAGIQGAAASHGSVVAMNKAELVG</sequence>
<organism evidence="1 2">
    <name type="scientific">Streptomyces subrutilus</name>
    <dbReference type="NCBI Taxonomy" id="36818"/>
    <lineage>
        <taxon>Bacteria</taxon>
        <taxon>Bacillati</taxon>
        <taxon>Actinomycetota</taxon>
        <taxon>Actinomycetes</taxon>
        <taxon>Kitasatosporales</taxon>
        <taxon>Streptomycetaceae</taxon>
        <taxon>Streptomyces</taxon>
    </lineage>
</organism>
<comment type="caution">
    <text evidence="1">The sequence shown here is derived from an EMBL/GenBank/DDBJ whole genome shotgun (WGS) entry which is preliminary data.</text>
</comment>
<dbReference type="AlphaFoldDB" id="A0A918QL40"/>
<reference evidence="1" key="2">
    <citation type="submission" date="2020-09" db="EMBL/GenBank/DDBJ databases">
        <authorList>
            <person name="Sun Q."/>
            <person name="Ohkuma M."/>
        </authorList>
    </citation>
    <scope>NUCLEOTIDE SEQUENCE</scope>
    <source>
        <strain evidence="1">JCM 4834</strain>
    </source>
</reference>
<accession>A0A918QL40</accession>
<gene>
    <name evidence="1" type="ORF">GCM10010371_15180</name>
</gene>
<evidence type="ECO:0000313" key="2">
    <source>
        <dbReference type="Proteomes" id="UP000634660"/>
    </source>
</evidence>